<feature type="region of interest" description="Disordered" evidence="1">
    <location>
        <begin position="1517"/>
        <end position="1598"/>
    </location>
</feature>
<feature type="compositionally biased region" description="Low complexity" evidence="1">
    <location>
        <begin position="1518"/>
        <end position="1537"/>
    </location>
</feature>
<feature type="compositionally biased region" description="Basic and acidic residues" evidence="1">
    <location>
        <begin position="1078"/>
        <end position="1091"/>
    </location>
</feature>
<gene>
    <name evidence="2" type="ORF">EVOR1521_LOCUS8936</name>
</gene>
<feature type="compositionally biased region" description="Basic and acidic residues" evidence="1">
    <location>
        <begin position="465"/>
        <end position="475"/>
    </location>
</feature>
<proteinExistence type="predicted"/>
<feature type="compositionally biased region" description="Basic and acidic residues" evidence="1">
    <location>
        <begin position="205"/>
        <end position="214"/>
    </location>
</feature>
<feature type="region of interest" description="Disordered" evidence="1">
    <location>
        <begin position="139"/>
        <end position="230"/>
    </location>
</feature>
<keyword evidence="3" id="KW-1185">Reference proteome</keyword>
<feature type="compositionally biased region" description="Basic and acidic residues" evidence="1">
    <location>
        <begin position="554"/>
        <end position="574"/>
    </location>
</feature>
<organism evidence="2 3">
    <name type="scientific">Effrenium voratum</name>
    <dbReference type="NCBI Taxonomy" id="2562239"/>
    <lineage>
        <taxon>Eukaryota</taxon>
        <taxon>Sar</taxon>
        <taxon>Alveolata</taxon>
        <taxon>Dinophyceae</taxon>
        <taxon>Suessiales</taxon>
        <taxon>Symbiodiniaceae</taxon>
        <taxon>Effrenium</taxon>
    </lineage>
</organism>
<feature type="region of interest" description="Disordered" evidence="1">
    <location>
        <begin position="371"/>
        <end position="394"/>
    </location>
</feature>
<feature type="compositionally biased region" description="Basic and acidic residues" evidence="1">
    <location>
        <begin position="712"/>
        <end position="733"/>
    </location>
</feature>
<feature type="compositionally biased region" description="Basic and acidic residues" evidence="1">
    <location>
        <begin position="536"/>
        <end position="546"/>
    </location>
</feature>
<sequence length="1901" mass="203158">MADRTTTLSVRSLDDGIGGFDFLLGSEASDHLTLSSDGQDSPSDANDSKLEEALVQEEAVFSSALHRAADTASISVSKSSASGVAAHVAEDKMMNVLNGLAQAPGTGSLPPRGTEDSAVQGIADWLAFPSGALAESNSEQEVLWSCDQSPASEPPAPEAAQDWRAAISRARRLAQESEQRQKSKTESRVWIDGHGRANDIPGIDARQETAEARQEPSPSGGSHRRETVSDLTQDVEMRSDLDEEAAAHVEHPGFLEAEAPNSGSIVSSRVTSASAGQVIADWLAAAVSAEHLPRGIFLDLESNSGQEMPCSDQSPTRSDEMQADAGAQGQFTDWTAARSETRWLAREPGQTSKEAMQSGLQQMNGLQNSSLSSANMQRKVSEEGSQDETCEVPNPCPEPVPEVSHGLEVPSIEKIPSQAIRKFEKGVREILSKEADLAAKERPGFGPGDLKPGLAQEEPSAASDLKPEIVQEGPRHSALGDLKPGLAQEEPRAASDLKPELVQEEPKQNALGDLKPGLAQDEPRAASDLKPGLAQEEPRAANDVKPEPSAASDLKPDLVEGPRHDALAQEEPRSASDLNPELVQEEPEQNALGDLKPGLAQEEPSAASDLKPDLVEGPRHDALRDLKPGLSQDEPRAASDLKPEPAQEEPKHNALGDLKPGPSQEELSTPSDLKPEIVQEGPRHNALGDLKPGLAQHEPKAASDLKPGLAQEEPRAASDLKPELVQEEPKHNALGDLKPGLAQEELCTPSDLKPEIVQEGPRHNALGDLKPGLAQDEPRAASDLKPGLAQDEPRAASDLKPGLAQEEPRAASDLEPGPSQDEPKAASDLKPGLAQDEPRAASDLKPGLAQEEPRAASDLESGPSQDEPRAASDLKPGLAQEEPRAASDLKPGLAQEEPRAASDLEPGPSQDEPKAASDLEPGPSQDEPRAASDLKPGLAQEEPRAASDLKPGLAQEEPRAASDLKPGLAQDVTEDVLRVRALQPQTLSGWDAWNGLVVSDRPDRPPRARAACVQASRSEPEFLQAQRAQLVQIQRGEQWIAEARQRRAKPKARPSTAGPCRLLPPSLTPQRKRSISHGHSEADLGPREANRRRSLSGHGEVPELFQRRRSVRALTAFNSQEANFAERLADAQHALRARSMSHSHGIGLRTWAVPWADSGSESEATERFSIKGVMEAKKAAEAAALAAAKEAERRKEAEIDKFIQLVSDQAEMAQEAALARADVPTLPEISVELAEVQAVVAEASRCGGLQEEEAIPFVSKLHGQEAMSVSAMDGPALSGLDPAVSQSESRSDFYALEAAQEEFVHLAEPVQVQTRASLPPLERPAPVSWGEARLDKLDAVEAENCAADSHPQPRPSEAQVAAPEGQIEGLHIAAPNLVLGGALAQSEHLELRHGQNQVGQDGFSSILPEQDVPSVDSSSRAGACTVCTRALKVFCALASGRSSQVHRYAESDQEPEDCLPGPPAVPEACAVAWPTWPTVLASNASRSTLLGSASPPGKRRLKEHLHSDYVFKDEEQRAQQQMLQDALDASDALQDAADSPELAVPTPMPRGCRSPKSTGEEKVDASRSPSPKAKTAIAQSRSPSAAMKADAQSRSPSPAKAMIELPHRLESAAVELHRSQDQDARPRRGTAASFLHFQEPELPELEPPGRPTLLPTGSPRTRAGGKQGKPEDPWGKKADVNTGAISETEAPLSVRVRMARSNQRGGRKVFKEQFEKSLLSRRSPVKVTRRMGKHEWPDLCLASCVEGLDGQPAFHLGWGASDLPRHIAVGRLELQCVPLGQAEVGLAMHELRQWHTLQSSGIKVLYATGPSTLFARAERCVQRFAAHVGNAQTPARVYLTGMAAGDAVALRLRAWLRSENSWSAFGSVLVLVLPCAEPQVETGGCQRLLASLRATAHPGDA</sequence>
<protein>
    <submittedName>
        <fullName evidence="2">Uncharacterized protein</fullName>
    </submittedName>
</protein>
<feature type="compositionally biased region" description="Basic and acidic residues" evidence="1">
    <location>
        <begin position="610"/>
        <end position="654"/>
    </location>
</feature>
<feature type="compositionally biased region" description="Basic and acidic residues" evidence="1">
    <location>
        <begin position="489"/>
        <end position="507"/>
    </location>
</feature>
<feature type="compositionally biased region" description="Basic and acidic residues" evidence="1">
    <location>
        <begin position="173"/>
        <end position="197"/>
    </location>
</feature>
<dbReference type="Proteomes" id="UP001178507">
    <property type="component" value="Unassembled WGS sequence"/>
</dbReference>
<dbReference type="EMBL" id="CAUJNA010000782">
    <property type="protein sequence ID" value="CAJ1381161.1"/>
    <property type="molecule type" value="Genomic_DNA"/>
</dbReference>
<evidence type="ECO:0000313" key="2">
    <source>
        <dbReference type="EMBL" id="CAJ1381161.1"/>
    </source>
</evidence>
<feature type="compositionally biased region" description="Basic and acidic residues" evidence="1">
    <location>
        <begin position="673"/>
        <end position="683"/>
    </location>
</feature>
<evidence type="ECO:0000256" key="1">
    <source>
        <dbReference type="SAM" id="MobiDB-lite"/>
    </source>
</evidence>
<feature type="region of interest" description="Disordered" evidence="1">
    <location>
        <begin position="1042"/>
        <end position="1101"/>
    </location>
</feature>
<feature type="compositionally biased region" description="Basic and acidic residues" evidence="1">
    <location>
        <begin position="752"/>
        <end position="762"/>
    </location>
</feature>
<feature type="region of interest" description="Disordered" evidence="1">
    <location>
        <begin position="434"/>
        <end position="969"/>
    </location>
</feature>
<feature type="region of interest" description="Disordered" evidence="1">
    <location>
        <begin position="995"/>
        <end position="1015"/>
    </location>
</feature>
<name>A0AA36I6H0_9DINO</name>
<reference evidence="2" key="1">
    <citation type="submission" date="2023-08" db="EMBL/GenBank/DDBJ databases">
        <authorList>
            <person name="Chen Y."/>
            <person name="Shah S."/>
            <person name="Dougan E. K."/>
            <person name="Thang M."/>
            <person name="Chan C."/>
        </authorList>
    </citation>
    <scope>NUCLEOTIDE SEQUENCE</scope>
</reference>
<feature type="compositionally biased region" description="Basic and acidic residues" evidence="1">
    <location>
        <begin position="1668"/>
        <end position="1679"/>
    </location>
</feature>
<feature type="compositionally biased region" description="Basic and acidic residues" evidence="1">
    <location>
        <begin position="434"/>
        <end position="443"/>
    </location>
</feature>
<feature type="region of interest" description="Disordered" evidence="1">
    <location>
        <begin position="1641"/>
        <end position="1679"/>
    </location>
</feature>
<evidence type="ECO:0000313" key="3">
    <source>
        <dbReference type="Proteomes" id="UP001178507"/>
    </source>
</evidence>
<accession>A0AA36I6H0</accession>
<comment type="caution">
    <text evidence="2">The sequence shown here is derived from an EMBL/GenBank/DDBJ whole genome shotgun (WGS) entry which is preliminary data.</text>
</comment>